<feature type="domain" description="Non-structural maintenance of chromosome element 4 C-terminal" evidence="8">
    <location>
        <begin position="215"/>
        <end position="295"/>
    </location>
</feature>
<comment type="subunit">
    <text evidence="7">Component of the SMC5-SMC6 complex.</text>
</comment>
<gene>
    <name evidence="9" type="ORF">NQ317_016561</name>
</gene>
<dbReference type="PANTHER" id="PTHR16140">
    <property type="entry name" value="NON-STRUCTURAL MAINTENANCE OF CHROMOSOMES ELEMENT 4"/>
    <property type="match status" value="1"/>
</dbReference>
<protein>
    <recommendedName>
        <fullName evidence="7">Non-structural maintenance of chromosomes element 4</fullName>
    </recommendedName>
</protein>
<dbReference type="InterPro" id="IPR027786">
    <property type="entry name" value="Nse4/EID"/>
</dbReference>
<proteinExistence type="inferred from homology"/>
<dbReference type="Pfam" id="PF08743">
    <property type="entry name" value="Nse4_C"/>
    <property type="match status" value="1"/>
</dbReference>
<dbReference type="PANTHER" id="PTHR16140:SF0">
    <property type="entry name" value="NON-STRUCTURAL MAINTENANCE OF CHROMOSOMES ELEMENT 4"/>
    <property type="match status" value="1"/>
</dbReference>
<comment type="function">
    <text evidence="7">Component of the SMC5-SMC6 complex, that promotes sister chromatid alignment after DNA damage and facilitates double-stranded DNA breaks (DSBs) repair via homologous recombination between sister chromatids.</text>
</comment>
<name>A0ABQ9J1V8_9CUCU</name>
<sequence length="308" mass="35837">MEVFFENQENNLTMKRTPQQRKLYYRNLLNKVEGIQETEDVGLQTVNQLGEVLREANTLDTECKIDERVEHADETLLDCLVLSSSSTLLKKCVEAVDVFTSTYEQCEFISRIIHHVKNEESEEIEPIDILKLLEDARTIVPEIPDNSYVYGTYDLDKLPVPKPKKQRAKAVKEKLQKKEPEKVTNLDKEEEGIEEIVKVLNDVLNEKFSENNEEPINYYDYIIDSDSFANTVENMFYFAFLIRDGRASIDLNKNGKPIISPVKKRTLKQFRDEGGANTQVITQISMEQWRKHRKEGHLQQHKKQIAVQ</sequence>
<keyword evidence="5 7" id="KW-0234">DNA repair</keyword>
<comment type="similarity">
    <text evidence="2 7">Belongs to the NSE4 family.</text>
</comment>
<evidence type="ECO:0000256" key="5">
    <source>
        <dbReference type="ARBA" id="ARBA00023204"/>
    </source>
</evidence>
<keyword evidence="3 7" id="KW-0227">DNA damage</keyword>
<evidence type="ECO:0000256" key="7">
    <source>
        <dbReference type="RuleBase" id="RU365071"/>
    </source>
</evidence>
<evidence type="ECO:0000259" key="8">
    <source>
        <dbReference type="Pfam" id="PF08743"/>
    </source>
</evidence>
<evidence type="ECO:0000313" key="10">
    <source>
        <dbReference type="Proteomes" id="UP001162164"/>
    </source>
</evidence>
<organism evidence="9 10">
    <name type="scientific">Molorchus minor</name>
    <dbReference type="NCBI Taxonomy" id="1323400"/>
    <lineage>
        <taxon>Eukaryota</taxon>
        <taxon>Metazoa</taxon>
        <taxon>Ecdysozoa</taxon>
        <taxon>Arthropoda</taxon>
        <taxon>Hexapoda</taxon>
        <taxon>Insecta</taxon>
        <taxon>Pterygota</taxon>
        <taxon>Neoptera</taxon>
        <taxon>Endopterygota</taxon>
        <taxon>Coleoptera</taxon>
        <taxon>Polyphaga</taxon>
        <taxon>Cucujiformia</taxon>
        <taxon>Chrysomeloidea</taxon>
        <taxon>Cerambycidae</taxon>
        <taxon>Lamiinae</taxon>
        <taxon>Monochamini</taxon>
        <taxon>Molorchus</taxon>
    </lineage>
</organism>
<evidence type="ECO:0000256" key="4">
    <source>
        <dbReference type="ARBA" id="ARBA00023172"/>
    </source>
</evidence>
<keyword evidence="10" id="KW-1185">Reference proteome</keyword>
<evidence type="ECO:0000256" key="1">
    <source>
        <dbReference type="ARBA" id="ARBA00004123"/>
    </source>
</evidence>
<evidence type="ECO:0000256" key="2">
    <source>
        <dbReference type="ARBA" id="ARBA00008997"/>
    </source>
</evidence>
<comment type="caution">
    <text evidence="9">The sequence shown here is derived from an EMBL/GenBank/DDBJ whole genome shotgun (WGS) entry which is preliminary data.</text>
</comment>
<dbReference type="EMBL" id="JAPWTJ010001491">
    <property type="protein sequence ID" value="KAJ8971366.1"/>
    <property type="molecule type" value="Genomic_DNA"/>
</dbReference>
<dbReference type="Proteomes" id="UP001162164">
    <property type="component" value="Unassembled WGS sequence"/>
</dbReference>
<accession>A0ABQ9J1V8</accession>
<keyword evidence="6 7" id="KW-0539">Nucleus</keyword>
<evidence type="ECO:0000313" key="9">
    <source>
        <dbReference type="EMBL" id="KAJ8971366.1"/>
    </source>
</evidence>
<comment type="subcellular location">
    <subcellularLocation>
        <location evidence="1 7">Nucleus</location>
    </subcellularLocation>
</comment>
<evidence type="ECO:0000256" key="3">
    <source>
        <dbReference type="ARBA" id="ARBA00022763"/>
    </source>
</evidence>
<evidence type="ECO:0000256" key="6">
    <source>
        <dbReference type="ARBA" id="ARBA00023242"/>
    </source>
</evidence>
<dbReference type="InterPro" id="IPR014854">
    <property type="entry name" value="Nse4_C"/>
</dbReference>
<reference evidence="9" key="1">
    <citation type="journal article" date="2023" name="Insect Mol. Biol.">
        <title>Genome sequencing provides insights into the evolution of gene families encoding plant cell wall-degrading enzymes in longhorned beetles.</title>
        <authorList>
            <person name="Shin N.R."/>
            <person name="Okamura Y."/>
            <person name="Kirsch R."/>
            <person name="Pauchet Y."/>
        </authorList>
    </citation>
    <scope>NUCLEOTIDE SEQUENCE</scope>
    <source>
        <strain evidence="9">MMC_N1</strain>
    </source>
</reference>
<keyword evidence="4 7" id="KW-0233">DNA recombination</keyword>